<evidence type="ECO:0000259" key="6">
    <source>
        <dbReference type="PROSITE" id="PS50102"/>
    </source>
</evidence>
<dbReference type="PANTHER" id="PTHR23240">
    <property type="entry name" value="DNA CROSS-LINK REPAIR PROTEIN PSO2/SNM1-RELATED"/>
    <property type="match status" value="1"/>
</dbReference>
<keyword evidence="4" id="KW-0694">RNA-binding</keyword>
<feature type="domain" description="RRM" evidence="6">
    <location>
        <begin position="626"/>
        <end position="703"/>
    </location>
</feature>
<feature type="compositionally biased region" description="Polar residues" evidence="5">
    <location>
        <begin position="584"/>
        <end position="594"/>
    </location>
</feature>
<evidence type="ECO:0000313" key="8">
    <source>
        <dbReference type="Proteomes" id="UP001310890"/>
    </source>
</evidence>
<feature type="compositionally biased region" description="Basic residues" evidence="5">
    <location>
        <begin position="605"/>
        <end position="614"/>
    </location>
</feature>
<dbReference type="SMART" id="SM00360">
    <property type="entry name" value="RRM"/>
    <property type="match status" value="1"/>
</dbReference>
<organism evidence="7 8">
    <name type="scientific">Meristemomyces frigidus</name>
    <dbReference type="NCBI Taxonomy" id="1508187"/>
    <lineage>
        <taxon>Eukaryota</taxon>
        <taxon>Fungi</taxon>
        <taxon>Dikarya</taxon>
        <taxon>Ascomycota</taxon>
        <taxon>Pezizomycotina</taxon>
        <taxon>Dothideomycetes</taxon>
        <taxon>Dothideomycetidae</taxon>
        <taxon>Mycosphaerellales</taxon>
        <taxon>Teratosphaeriaceae</taxon>
        <taxon>Meristemomyces</taxon>
    </lineage>
</organism>
<comment type="caution">
    <text evidence="7">The sequence shown here is derived from an EMBL/GenBank/DDBJ whole genome shotgun (WGS) entry which is preliminary data.</text>
</comment>
<keyword evidence="2" id="KW-0378">Hydrolase</keyword>
<dbReference type="InterPro" id="IPR012677">
    <property type="entry name" value="Nucleotide-bd_a/b_plait_sf"/>
</dbReference>
<dbReference type="Gene3D" id="3.30.70.330">
    <property type="match status" value="1"/>
</dbReference>
<evidence type="ECO:0000256" key="2">
    <source>
        <dbReference type="ARBA" id="ARBA00022801"/>
    </source>
</evidence>
<evidence type="ECO:0000256" key="5">
    <source>
        <dbReference type="SAM" id="MobiDB-lite"/>
    </source>
</evidence>
<reference evidence="7" key="1">
    <citation type="submission" date="2023-08" db="EMBL/GenBank/DDBJ databases">
        <title>Black Yeasts Isolated from many extreme environments.</title>
        <authorList>
            <person name="Coleine C."/>
            <person name="Stajich J.E."/>
            <person name="Selbmann L."/>
        </authorList>
    </citation>
    <scope>NUCLEOTIDE SEQUENCE</scope>
    <source>
        <strain evidence="7">CCFEE 5401</strain>
    </source>
</reference>
<dbReference type="Pfam" id="PF00076">
    <property type="entry name" value="RRM_1"/>
    <property type="match status" value="1"/>
</dbReference>
<dbReference type="CDD" id="cd00590">
    <property type="entry name" value="RRM_SF"/>
    <property type="match status" value="1"/>
</dbReference>
<dbReference type="Proteomes" id="UP001310890">
    <property type="component" value="Unassembled WGS sequence"/>
</dbReference>
<dbReference type="GO" id="GO:0006303">
    <property type="term" value="P:double-strand break repair via nonhomologous end joining"/>
    <property type="evidence" value="ECO:0007669"/>
    <property type="project" value="TreeGrafter"/>
</dbReference>
<dbReference type="EMBL" id="JAVRRL010000020">
    <property type="protein sequence ID" value="KAK5113961.1"/>
    <property type="molecule type" value="Genomic_DNA"/>
</dbReference>
<dbReference type="GO" id="GO:0000723">
    <property type="term" value="P:telomere maintenance"/>
    <property type="evidence" value="ECO:0007669"/>
    <property type="project" value="TreeGrafter"/>
</dbReference>
<dbReference type="GO" id="GO:0003684">
    <property type="term" value="F:damaged DNA binding"/>
    <property type="evidence" value="ECO:0007669"/>
    <property type="project" value="TreeGrafter"/>
</dbReference>
<dbReference type="AlphaFoldDB" id="A0AAN7TSE0"/>
<keyword evidence="1" id="KW-0540">Nuclease</keyword>
<dbReference type="SUPFAM" id="SSF54928">
    <property type="entry name" value="RNA-binding domain, RBD"/>
    <property type="match status" value="1"/>
</dbReference>
<accession>A0AAN7TSE0</accession>
<name>A0AAN7TSE0_9PEZI</name>
<protein>
    <recommendedName>
        <fullName evidence="6">RRM domain-containing protein</fullName>
    </recommendedName>
</protein>
<dbReference type="InterPro" id="IPR035979">
    <property type="entry name" value="RBD_domain_sf"/>
</dbReference>
<dbReference type="GO" id="GO:0003723">
    <property type="term" value="F:RNA binding"/>
    <property type="evidence" value="ECO:0007669"/>
    <property type="project" value="UniProtKB-UniRule"/>
</dbReference>
<dbReference type="PROSITE" id="PS50102">
    <property type="entry name" value="RRM"/>
    <property type="match status" value="1"/>
</dbReference>
<evidence type="ECO:0000256" key="3">
    <source>
        <dbReference type="ARBA" id="ARBA00022839"/>
    </source>
</evidence>
<dbReference type="SUPFAM" id="SSF56281">
    <property type="entry name" value="Metallo-hydrolase/oxidoreductase"/>
    <property type="match status" value="1"/>
</dbReference>
<evidence type="ECO:0000313" key="7">
    <source>
        <dbReference type="EMBL" id="KAK5113961.1"/>
    </source>
</evidence>
<gene>
    <name evidence="7" type="ORF">LTR62_003084</name>
</gene>
<feature type="region of interest" description="Disordered" evidence="5">
    <location>
        <begin position="553"/>
        <end position="614"/>
    </location>
</feature>
<sequence length="770" mass="85277">MSNFDGIVKEFPDIRIDYFRAGNERPPIANFLSHVHSDHLAGLESCKSVFIYCSPATREVLLRLEKYPHRMNFAKKVLETRKQTYSHLRKLLKPIPLDTPTTIELSPGNSIRVTLFDANHCIGAVCFLIEGNGKTILYTGDVRSESWWVNWLCRHPLLIPYVPSTGSAQIPVKCLDCVYLDTTFAVNDDMYKYFPPKAEGLSELLRAVSRYPKGTLFYFDSWTFGYEDVWQALSAYLDTQIHVDEYRYKLYLALANAAEPKAVEAARLIGYHCGNHFVQGSLTAHQSQIHSCEQGTGCDIWQQGKGPEGLSDFVRITPIISRHNGLDIAELGAGGGHGDLDARHELELGDPGLIGSLITLCATQLQDQPELQAKVMSLLTGFITSQTSAVSLEGCGLAEDLAGLGVDEDVSGVDEIPLDRIVPALARLIENKKAEQGAVHTFLIAAGKRADGLPRQITFPYSRHSSYAELCTLIEALKPADIHPCTVDDKNWTAVASMDHLFGHLYRTPVSFSHDQMMLRKIGLTGQALFVASRRASSTSEVDPELVQQQISRQQEDARRIAKRSHAASEDVDPLNRKRVAGQCTGSATTSRQRSPGRLTPPQHRAARAPKPRSAKAALRSAAEGRGVHLSRLAVRTTENDLRAFFKDYEVSDVFIPLHGTTTHHSTFGFVDFQNASEARRAVQESDRRKLNGELVRIVLAHGIDPPAGRSDFSRSPTCNGSKGRLSAGRVRLASREDAYNAARNENSRDWSQIGLLSTRDGHQVMEEEL</sequence>
<dbReference type="InterPro" id="IPR000504">
    <property type="entry name" value="RRM_dom"/>
</dbReference>
<dbReference type="InterPro" id="IPR036866">
    <property type="entry name" value="RibonucZ/Hydroxyglut_hydro"/>
</dbReference>
<dbReference type="GO" id="GO:0035312">
    <property type="term" value="F:5'-3' DNA exonuclease activity"/>
    <property type="evidence" value="ECO:0007669"/>
    <property type="project" value="TreeGrafter"/>
</dbReference>
<dbReference type="GO" id="GO:0036297">
    <property type="term" value="P:interstrand cross-link repair"/>
    <property type="evidence" value="ECO:0007669"/>
    <property type="project" value="TreeGrafter"/>
</dbReference>
<evidence type="ECO:0000256" key="4">
    <source>
        <dbReference type="PROSITE-ProRule" id="PRU00176"/>
    </source>
</evidence>
<dbReference type="PANTHER" id="PTHR23240:SF8">
    <property type="entry name" value="PROTEIN ARTEMIS"/>
    <property type="match status" value="1"/>
</dbReference>
<dbReference type="Gene3D" id="3.60.15.10">
    <property type="entry name" value="Ribonuclease Z/Hydroxyacylglutathione hydrolase-like"/>
    <property type="match status" value="1"/>
</dbReference>
<dbReference type="Pfam" id="PF23023">
    <property type="entry name" value="Anti-Pycsar_Apyc1"/>
    <property type="match status" value="1"/>
</dbReference>
<proteinExistence type="predicted"/>
<evidence type="ECO:0000256" key="1">
    <source>
        <dbReference type="ARBA" id="ARBA00022722"/>
    </source>
</evidence>
<keyword evidence="3" id="KW-0269">Exonuclease</keyword>